<comment type="caution">
    <text evidence="5">The sequence shown here is derived from an EMBL/GenBank/DDBJ whole genome shotgun (WGS) entry which is preliminary data.</text>
</comment>
<evidence type="ECO:0000256" key="2">
    <source>
        <dbReference type="ARBA" id="ARBA00023125"/>
    </source>
</evidence>
<evidence type="ECO:0000256" key="3">
    <source>
        <dbReference type="ARBA" id="ARBA00023163"/>
    </source>
</evidence>
<accession>A0ABT4GP91</accession>
<keyword evidence="6" id="KW-1185">Reference proteome</keyword>
<dbReference type="PRINTS" id="PR00598">
    <property type="entry name" value="HTHMARR"/>
</dbReference>
<dbReference type="InterPro" id="IPR011991">
    <property type="entry name" value="ArsR-like_HTH"/>
</dbReference>
<dbReference type="PROSITE" id="PS50995">
    <property type="entry name" value="HTH_MARR_2"/>
    <property type="match status" value="1"/>
</dbReference>
<keyword evidence="3" id="KW-0804">Transcription</keyword>
<organism evidence="5 6">
    <name type="scientific">Paenibacillus alginolyticus</name>
    <dbReference type="NCBI Taxonomy" id="59839"/>
    <lineage>
        <taxon>Bacteria</taxon>
        <taxon>Bacillati</taxon>
        <taxon>Bacillota</taxon>
        <taxon>Bacilli</taxon>
        <taxon>Bacillales</taxon>
        <taxon>Paenibacillaceae</taxon>
        <taxon>Paenibacillus</taxon>
    </lineage>
</organism>
<evidence type="ECO:0000256" key="1">
    <source>
        <dbReference type="ARBA" id="ARBA00023015"/>
    </source>
</evidence>
<gene>
    <name evidence="5" type="ORF">M5X19_35030</name>
</gene>
<dbReference type="PANTHER" id="PTHR42756">
    <property type="entry name" value="TRANSCRIPTIONAL REGULATOR, MARR"/>
    <property type="match status" value="1"/>
</dbReference>
<proteinExistence type="predicted"/>
<dbReference type="Gene3D" id="1.10.10.10">
    <property type="entry name" value="Winged helix-like DNA-binding domain superfamily/Winged helix DNA-binding domain"/>
    <property type="match status" value="1"/>
</dbReference>
<dbReference type="SUPFAM" id="SSF46785">
    <property type="entry name" value="Winged helix' DNA-binding domain"/>
    <property type="match status" value="1"/>
</dbReference>
<dbReference type="InterPro" id="IPR036388">
    <property type="entry name" value="WH-like_DNA-bd_sf"/>
</dbReference>
<dbReference type="InterPro" id="IPR036390">
    <property type="entry name" value="WH_DNA-bd_sf"/>
</dbReference>
<keyword evidence="1" id="KW-0805">Transcription regulation</keyword>
<dbReference type="PANTHER" id="PTHR42756:SF1">
    <property type="entry name" value="TRANSCRIPTIONAL REPRESSOR OF EMRAB OPERON"/>
    <property type="match status" value="1"/>
</dbReference>
<evidence type="ECO:0000313" key="6">
    <source>
        <dbReference type="Proteomes" id="UP001527099"/>
    </source>
</evidence>
<dbReference type="Proteomes" id="UP001527099">
    <property type="component" value="Unassembled WGS sequence"/>
</dbReference>
<dbReference type="Pfam" id="PF12802">
    <property type="entry name" value="MarR_2"/>
    <property type="match status" value="1"/>
</dbReference>
<reference evidence="5 6" key="1">
    <citation type="submission" date="2022-05" db="EMBL/GenBank/DDBJ databases">
        <title>Genome Sequencing of Bee-Associated Microbes.</title>
        <authorList>
            <person name="Dunlap C."/>
        </authorList>
    </citation>
    <scope>NUCLEOTIDE SEQUENCE [LARGE SCALE GENOMIC DNA]</scope>
    <source>
        <strain evidence="5 6">NRRL B-14421</strain>
    </source>
</reference>
<sequence length="158" mass="18152">MNSQSTFDIGLISNYNTVMQSRDAISLISKIREKVNRFIVAEMVKYGIDGIGTSHGDIIYELFKKPRLTMADISKGINKDKSTVTALVDKLVRLGYVTKERDREDTRVVYVALTHKGSELKPIFESISKEMLDVFYLNISEKEKEDLLNVLKKIYYNF</sequence>
<dbReference type="InterPro" id="IPR000835">
    <property type="entry name" value="HTH_MarR-typ"/>
</dbReference>
<name>A0ABT4GP91_9BACL</name>
<feature type="domain" description="HTH marR-type" evidence="4">
    <location>
        <begin position="21"/>
        <end position="156"/>
    </location>
</feature>
<evidence type="ECO:0000259" key="4">
    <source>
        <dbReference type="PROSITE" id="PS50995"/>
    </source>
</evidence>
<protein>
    <submittedName>
        <fullName evidence="5">MarR family winged helix-turn-helix transcriptional regulator</fullName>
    </submittedName>
</protein>
<keyword evidence="2" id="KW-0238">DNA-binding</keyword>
<dbReference type="CDD" id="cd00090">
    <property type="entry name" value="HTH_ARSR"/>
    <property type="match status" value="1"/>
</dbReference>
<dbReference type="SMART" id="SM00347">
    <property type="entry name" value="HTH_MARR"/>
    <property type="match status" value="1"/>
</dbReference>
<dbReference type="RefSeq" id="WP_244280061.1">
    <property type="nucleotide sequence ID" value="NZ_JAMDMX010000184.1"/>
</dbReference>
<evidence type="ECO:0000313" key="5">
    <source>
        <dbReference type="EMBL" id="MCY9698029.1"/>
    </source>
</evidence>
<dbReference type="EMBL" id="JAMDMX010000184">
    <property type="protein sequence ID" value="MCY9698029.1"/>
    <property type="molecule type" value="Genomic_DNA"/>
</dbReference>